<dbReference type="Proteomes" id="UP000490821">
    <property type="component" value="Unassembled WGS sequence"/>
</dbReference>
<name>A0A829Z9T1_9FIRM</name>
<dbReference type="InterPro" id="IPR027417">
    <property type="entry name" value="P-loop_NTPase"/>
</dbReference>
<feature type="domain" description="ORC1/DEAH AAA+ ATPase" evidence="1">
    <location>
        <begin position="307"/>
        <end position="424"/>
    </location>
</feature>
<reference evidence="2 3" key="1">
    <citation type="journal article" date="2020" name="Microbiome">
        <title>Single-cell genomics of uncultured bacteria reveals dietary fiber responders in the mouse gut microbiota.</title>
        <authorList>
            <person name="Chijiiwa R."/>
            <person name="Hosokawa M."/>
            <person name="Kogawa M."/>
            <person name="Nishikawa Y."/>
            <person name="Ide K."/>
            <person name="Sakanashi C."/>
            <person name="Takahashi K."/>
            <person name="Takeyama H."/>
        </authorList>
    </citation>
    <scope>NUCLEOTIDE SEQUENCE [LARGE SCALE GENOMIC DNA]</scope>
    <source>
        <strain evidence="2">IMSAGC_017</strain>
    </source>
</reference>
<comment type="caution">
    <text evidence="2">The sequence shown here is derived from an EMBL/GenBank/DDBJ whole genome shotgun (WGS) entry which is preliminary data.</text>
</comment>
<evidence type="ECO:0000313" key="3">
    <source>
        <dbReference type="Proteomes" id="UP000490821"/>
    </source>
</evidence>
<dbReference type="Pfam" id="PF13401">
    <property type="entry name" value="AAA_22"/>
    <property type="match status" value="1"/>
</dbReference>
<accession>A0A829Z9T1</accession>
<organism evidence="2 3">
    <name type="scientific">Thomasclavelia cocleata</name>
    <dbReference type="NCBI Taxonomy" id="69824"/>
    <lineage>
        <taxon>Bacteria</taxon>
        <taxon>Bacillati</taxon>
        <taxon>Bacillota</taxon>
        <taxon>Erysipelotrichia</taxon>
        <taxon>Erysipelotrichales</taxon>
        <taxon>Coprobacillaceae</taxon>
        <taxon>Thomasclavelia</taxon>
    </lineage>
</organism>
<dbReference type="AlphaFoldDB" id="A0A829Z9T1"/>
<dbReference type="InterPro" id="IPR049945">
    <property type="entry name" value="AAA_22"/>
</dbReference>
<dbReference type="EMBL" id="BLMI01000028">
    <property type="protein sequence ID" value="GFI40178.1"/>
    <property type="molecule type" value="Genomic_DNA"/>
</dbReference>
<dbReference type="GO" id="GO:0016887">
    <property type="term" value="F:ATP hydrolysis activity"/>
    <property type="evidence" value="ECO:0007669"/>
    <property type="project" value="InterPro"/>
</dbReference>
<evidence type="ECO:0000259" key="1">
    <source>
        <dbReference type="Pfam" id="PF13401"/>
    </source>
</evidence>
<dbReference type="RefSeq" id="WP_172471752.1">
    <property type="nucleotide sequence ID" value="NZ_BLMI01000028.1"/>
</dbReference>
<dbReference type="Gene3D" id="3.40.50.300">
    <property type="entry name" value="P-loop containing nucleotide triphosphate hydrolases"/>
    <property type="match status" value="1"/>
</dbReference>
<sequence>MARKTETIGTDPNRYSVLKNELGQYFEDQIFNLTTLALKKYLNMPNKKIFLKQTPRIGDNGKDITIKSKININDLFLQNFQLHNKNEINIYIECKSTNQKMLTFNSIITNVIKSKYDYIDYFVLVTNSSIIPETYLSLYKELKSQNIEFILVDQYILSLYVHQLNFKELNLPLYNNKVNICLKYQVLQTKLLGKVKYKVFMLFRNYTEKMQFIDIKLLTNENWIMSDNTNIKILVSPYSSMIKEYDFEQVSYDGVDDLKVLIDNEEYDGNPVFSIKGINIQQNFITPFLGENHNDIKTAIIKSVRQAPSFIYIWGEAGIGKSRIIEEIDKELDGSNFDIKYIELKQNNDKSIKYLKNDLIKNNIIEDNISDNLIDILKNSKNDYRNIIIIIDDFHNANLKTIRQIRELNKVNLDISIIICGRNDYSEGTSNYYSFIQWTLENKRENTYEVKHFKSKDTMYLIKTLINNIPTEALKKISICSKNNPQFIIQFIEYLLETDIVKIVNRNTLGIINIDSFNSKNFIPNKLENLYSCRLNNLLNSFDNDNYVNLLFLLSVFDGKISSSILSNYFKNYDILIEELVKRRYIKFGEMYTVKFTHESQLVFFTHLINKNRKYKETVANIIINNKDIFFDDLSNEKIGRLYLWIKEFNSAKQSFNTIIQQVKNTSNISNFNIDTSIYKYLFDIYELFKNDKNNMYLLEQILKTRVYIALHHLTPIKAIEDCNKCYDFIKKNRGLKSNIKFINSIKSLQAHALLNAGHLLDGELILKELLSTWLINNDDFESHSFFDVLDRLSAIYIKYNCFELAENYNKLEIMYANNLQDDSLLAIAYRTKSKLYFYQDGNKAKDCLEKVSNLYINSSSERIQLSNQLSILIYEMHYNDNCNWQEIKTEAEKIKDNASKKSYDMVLIRSYMILAVCYLKLSKNNKDLRFVKKLIDDGISASIRLGIPGYIWQFYNLLAIVFLKLKKDSNEIFKVFETIYYLLFEQNLLYIGNRLLCFGNIMVISNIGFFYQKISEKAFNEKMSTITYSGNSLLQKQNKESLDKGMVSKINQEYLKKQFKLAENKDVLFVDKTSLLSKNQNFHFLIDDETHYFIVLS</sequence>
<gene>
    <name evidence="2" type="ORF">IMSAGC017_00209</name>
</gene>
<proteinExistence type="predicted"/>
<dbReference type="SUPFAM" id="SSF52540">
    <property type="entry name" value="P-loop containing nucleoside triphosphate hydrolases"/>
    <property type="match status" value="1"/>
</dbReference>
<protein>
    <recommendedName>
        <fullName evidence="1">ORC1/DEAH AAA+ ATPase domain-containing protein</fullName>
    </recommendedName>
</protein>
<evidence type="ECO:0000313" key="2">
    <source>
        <dbReference type="EMBL" id="GFI40178.1"/>
    </source>
</evidence>